<evidence type="ECO:0000256" key="1">
    <source>
        <dbReference type="ARBA" id="ARBA00004141"/>
    </source>
</evidence>
<evidence type="ECO:0000256" key="4">
    <source>
        <dbReference type="ARBA" id="ARBA00023136"/>
    </source>
</evidence>
<feature type="transmembrane region" description="Helical" evidence="5">
    <location>
        <begin position="257"/>
        <end position="274"/>
    </location>
</feature>
<feature type="transmembrane region" description="Helical" evidence="5">
    <location>
        <begin position="187"/>
        <end position="210"/>
    </location>
</feature>
<dbReference type="RefSeq" id="WP_425442380.1">
    <property type="nucleotide sequence ID" value="NZ_FZPA01000001.1"/>
</dbReference>
<sequence length="276" mass="28144">MLVSSTDWLVPALGLLGAGLAAGFAGGVFGIGGGFVVVPALLLMLPLLGGDSAQYAHVAIGTSAATIIITSLRSVTSHNKRGSVDFQILKTWAPWIVLGDGLGVILASHVDGHVLTMVFATGVLLMSLNFLLPRLGDKILADEMPTGVLRIGIAGGLGTFSSLLGIGGGTIAIMVMTLCGRSIHRAVGTAAGIGTLIAIPSAIGFAIIGLKEHGLPWGSLGFVNLPATAAITSMSILTAPLGVAAAHALEPRMLKRVFGIYLIIIAIVMFHNAMKP</sequence>
<comment type="similarity">
    <text evidence="5">Belongs to the 4-toluene sulfonate uptake permease (TSUP) (TC 2.A.102) family.</text>
</comment>
<keyword evidence="3 5" id="KW-1133">Transmembrane helix</keyword>
<dbReference type="PANTHER" id="PTHR43483:SF3">
    <property type="entry name" value="MEMBRANE TRANSPORTER PROTEIN HI_0806-RELATED"/>
    <property type="match status" value="1"/>
</dbReference>
<dbReference type="InterPro" id="IPR002781">
    <property type="entry name" value="TM_pro_TauE-like"/>
</dbReference>
<feature type="transmembrane region" description="Helical" evidence="5">
    <location>
        <begin position="222"/>
        <end position="245"/>
    </location>
</feature>
<dbReference type="GO" id="GO:0005886">
    <property type="term" value="C:plasma membrane"/>
    <property type="evidence" value="ECO:0007669"/>
    <property type="project" value="UniProtKB-SubCell"/>
</dbReference>
<reference evidence="6 7" key="1">
    <citation type="submission" date="2017-06" db="EMBL/GenBank/DDBJ databases">
        <authorList>
            <person name="Kim H.J."/>
            <person name="Triplett B.A."/>
        </authorList>
    </citation>
    <scope>NUCLEOTIDE SEQUENCE [LARGE SCALE GENOMIC DNA]</scope>
    <source>
        <strain evidence="6 7">DS15</strain>
    </source>
</reference>
<feature type="transmembrane region" description="Helical" evidence="5">
    <location>
        <begin position="114"/>
        <end position="132"/>
    </location>
</feature>
<feature type="transmembrane region" description="Helical" evidence="5">
    <location>
        <begin position="55"/>
        <end position="72"/>
    </location>
</feature>
<dbReference type="EMBL" id="FZPA01000001">
    <property type="protein sequence ID" value="SNS27066.1"/>
    <property type="molecule type" value="Genomic_DNA"/>
</dbReference>
<feature type="transmembrane region" description="Helical" evidence="5">
    <location>
        <begin position="92"/>
        <end position="107"/>
    </location>
</feature>
<protein>
    <recommendedName>
        <fullName evidence="5">Probable membrane transporter protein</fullName>
    </recommendedName>
</protein>
<feature type="transmembrane region" description="Helical" evidence="5">
    <location>
        <begin position="12"/>
        <end position="43"/>
    </location>
</feature>
<dbReference type="PANTHER" id="PTHR43483">
    <property type="entry name" value="MEMBRANE TRANSPORTER PROTEIN HI_0806-RELATED"/>
    <property type="match status" value="1"/>
</dbReference>
<evidence type="ECO:0000256" key="5">
    <source>
        <dbReference type="RuleBase" id="RU363041"/>
    </source>
</evidence>
<proteinExistence type="inferred from homology"/>
<dbReference type="Pfam" id="PF01925">
    <property type="entry name" value="TauE"/>
    <property type="match status" value="1"/>
</dbReference>
<dbReference type="AlphaFoldDB" id="A0A239D3H7"/>
<organism evidence="6 7">
    <name type="scientific">Sphingopyxis indica</name>
    <dbReference type="NCBI Taxonomy" id="436663"/>
    <lineage>
        <taxon>Bacteria</taxon>
        <taxon>Pseudomonadati</taxon>
        <taxon>Pseudomonadota</taxon>
        <taxon>Alphaproteobacteria</taxon>
        <taxon>Sphingomonadales</taxon>
        <taxon>Sphingomonadaceae</taxon>
        <taxon>Sphingopyxis</taxon>
    </lineage>
</organism>
<accession>A0A239D3H7</accession>
<name>A0A239D3H7_9SPHN</name>
<keyword evidence="5" id="KW-1003">Cell membrane</keyword>
<gene>
    <name evidence="6" type="ORF">SAMN06295955_10181</name>
</gene>
<comment type="subcellular location">
    <subcellularLocation>
        <location evidence="5">Cell membrane</location>
        <topology evidence="5">Multi-pass membrane protein</topology>
    </subcellularLocation>
    <subcellularLocation>
        <location evidence="1">Membrane</location>
        <topology evidence="1">Multi-pass membrane protein</topology>
    </subcellularLocation>
</comment>
<evidence type="ECO:0000256" key="2">
    <source>
        <dbReference type="ARBA" id="ARBA00022692"/>
    </source>
</evidence>
<dbReference type="Proteomes" id="UP000198339">
    <property type="component" value="Unassembled WGS sequence"/>
</dbReference>
<evidence type="ECO:0000313" key="6">
    <source>
        <dbReference type="EMBL" id="SNS27066.1"/>
    </source>
</evidence>
<evidence type="ECO:0000256" key="3">
    <source>
        <dbReference type="ARBA" id="ARBA00022989"/>
    </source>
</evidence>
<keyword evidence="4 5" id="KW-0472">Membrane</keyword>
<evidence type="ECO:0000313" key="7">
    <source>
        <dbReference type="Proteomes" id="UP000198339"/>
    </source>
</evidence>
<keyword evidence="2 5" id="KW-0812">Transmembrane</keyword>
<feature type="transmembrane region" description="Helical" evidence="5">
    <location>
        <begin position="152"/>
        <end position="175"/>
    </location>
</feature>
<keyword evidence="7" id="KW-1185">Reference proteome</keyword>